<organism evidence="1 2">
    <name type="scientific">Acidithrix ferrooxidans</name>
    <dbReference type="NCBI Taxonomy" id="1280514"/>
    <lineage>
        <taxon>Bacteria</taxon>
        <taxon>Bacillati</taxon>
        <taxon>Actinomycetota</taxon>
        <taxon>Acidimicrobiia</taxon>
        <taxon>Acidimicrobiales</taxon>
        <taxon>Acidimicrobiaceae</taxon>
        <taxon>Acidithrix</taxon>
    </lineage>
</organism>
<dbReference type="AlphaFoldDB" id="A0A0D8HHY2"/>
<dbReference type="Proteomes" id="UP000032360">
    <property type="component" value="Unassembled WGS sequence"/>
</dbReference>
<comment type="caution">
    <text evidence="1">The sequence shown here is derived from an EMBL/GenBank/DDBJ whole genome shotgun (WGS) entry which is preliminary data.</text>
</comment>
<reference evidence="1 2" key="1">
    <citation type="submission" date="2015-01" db="EMBL/GenBank/DDBJ databases">
        <title>Draft genome of the acidophilic iron oxidizer Acidithrix ferrooxidans strain Py-F3.</title>
        <authorList>
            <person name="Poehlein A."/>
            <person name="Eisen S."/>
            <person name="Schloemann M."/>
            <person name="Johnson B.D."/>
            <person name="Daniel R."/>
            <person name="Muehling M."/>
        </authorList>
    </citation>
    <scope>NUCLEOTIDE SEQUENCE [LARGE SCALE GENOMIC DNA]</scope>
    <source>
        <strain evidence="1 2">Py-F3</strain>
    </source>
</reference>
<evidence type="ECO:0000313" key="2">
    <source>
        <dbReference type="Proteomes" id="UP000032360"/>
    </source>
</evidence>
<dbReference type="EMBL" id="JXYS01000036">
    <property type="protein sequence ID" value="KJF17528.1"/>
    <property type="molecule type" value="Genomic_DNA"/>
</dbReference>
<accession>A0A0D8HHY2</accession>
<evidence type="ECO:0000313" key="1">
    <source>
        <dbReference type="EMBL" id="KJF17528.1"/>
    </source>
</evidence>
<proteinExistence type="predicted"/>
<keyword evidence="2" id="KW-1185">Reference proteome</keyword>
<gene>
    <name evidence="1" type="ORF">AXFE_15870</name>
</gene>
<sequence length="42" mass="4563">MAIFELTIPTLFCADSHDGLKNSRSTGDGGVFQRRLTVSGTY</sequence>
<name>A0A0D8HHY2_9ACTN</name>
<protein>
    <submittedName>
        <fullName evidence="1">Uncharacterized protein</fullName>
    </submittedName>
</protein>